<evidence type="ECO:0000313" key="1">
    <source>
        <dbReference type="EMBL" id="JAT56664.1"/>
    </source>
</evidence>
<organism evidence="1">
    <name type="scientific">Anthurium amnicola</name>
    <dbReference type="NCBI Taxonomy" id="1678845"/>
    <lineage>
        <taxon>Eukaryota</taxon>
        <taxon>Viridiplantae</taxon>
        <taxon>Streptophyta</taxon>
        <taxon>Embryophyta</taxon>
        <taxon>Tracheophyta</taxon>
        <taxon>Spermatophyta</taxon>
        <taxon>Magnoliopsida</taxon>
        <taxon>Liliopsida</taxon>
        <taxon>Araceae</taxon>
        <taxon>Pothoideae</taxon>
        <taxon>Potheae</taxon>
        <taxon>Anthurium</taxon>
    </lineage>
</organism>
<dbReference type="EMBL" id="GDJX01011272">
    <property type="protein sequence ID" value="JAT56664.1"/>
    <property type="molecule type" value="Transcribed_RNA"/>
</dbReference>
<dbReference type="AlphaFoldDB" id="A0A1D1YPV6"/>
<feature type="non-terminal residue" evidence="1">
    <location>
        <position position="1"/>
    </location>
</feature>
<accession>A0A1D1YPV6</accession>
<sequence length="139" mass="15048">SSSSSSSSMRLDDWVLCRIYQKKHPKRAEEGEGYSPSAHIPTTAAAAELDRVEHPPPRFPRSCSLAHLLEAAEYMPLSQMLNEYAADADDNFHTMTISFDGGSGALGGDMYAPGTAKPTGSSNLLKNQQGFVVGPIFHY</sequence>
<protein>
    <submittedName>
        <fullName evidence="1">NAC domain-containing protein 29</fullName>
    </submittedName>
</protein>
<name>A0A1D1YPV6_9ARAE</name>
<reference evidence="1" key="1">
    <citation type="submission" date="2015-07" db="EMBL/GenBank/DDBJ databases">
        <title>Transcriptome Assembly of Anthurium amnicola.</title>
        <authorList>
            <person name="Suzuki J."/>
        </authorList>
    </citation>
    <scope>NUCLEOTIDE SEQUENCE</scope>
</reference>
<proteinExistence type="predicted"/>
<gene>
    <name evidence="1" type="primary">NAC029_8</name>
    <name evidence="1" type="ORF">g.26483</name>
</gene>